<feature type="domain" description="Response regulatory" evidence="3">
    <location>
        <begin position="4"/>
        <end position="119"/>
    </location>
</feature>
<evidence type="ECO:0000313" key="5">
    <source>
        <dbReference type="Proteomes" id="UP000256999"/>
    </source>
</evidence>
<proteinExistence type="predicted"/>
<dbReference type="PROSITE" id="PS50110">
    <property type="entry name" value="RESPONSE_REGULATORY"/>
    <property type="match status" value="1"/>
</dbReference>
<dbReference type="PANTHER" id="PTHR44591">
    <property type="entry name" value="STRESS RESPONSE REGULATOR PROTEIN 1"/>
    <property type="match status" value="1"/>
</dbReference>
<dbReference type="SUPFAM" id="SSF52172">
    <property type="entry name" value="CheY-like"/>
    <property type="match status" value="1"/>
</dbReference>
<dbReference type="InterPro" id="IPR050595">
    <property type="entry name" value="Bact_response_regulator"/>
</dbReference>
<dbReference type="GO" id="GO:0000160">
    <property type="term" value="P:phosphorelay signal transduction system"/>
    <property type="evidence" value="ECO:0007669"/>
    <property type="project" value="InterPro"/>
</dbReference>
<dbReference type="Gene3D" id="3.40.50.2300">
    <property type="match status" value="1"/>
</dbReference>
<sequence length="121" mass="13254">MSSSVLICDDSNLARKQVIRSLPSQWDVDVQLAKNGLEALSVLRTANIDVMFLDLTMPELDGVGVLEALQQENISLPVFVISADIQPEMQNKVLELGAKAFLRKPINADTLTSTLQDFGIL</sequence>
<organism evidence="4 5">
    <name type="scientific">Thalassotalea euphylliae</name>
    <dbReference type="NCBI Taxonomy" id="1655234"/>
    <lineage>
        <taxon>Bacteria</taxon>
        <taxon>Pseudomonadati</taxon>
        <taxon>Pseudomonadota</taxon>
        <taxon>Gammaproteobacteria</taxon>
        <taxon>Alteromonadales</taxon>
        <taxon>Colwelliaceae</taxon>
        <taxon>Thalassotalea</taxon>
    </lineage>
</organism>
<evidence type="ECO:0000259" key="3">
    <source>
        <dbReference type="PROSITE" id="PS50110"/>
    </source>
</evidence>
<comment type="caution">
    <text evidence="4">The sequence shown here is derived from an EMBL/GenBank/DDBJ whole genome shotgun (WGS) entry which is preliminary data.</text>
</comment>
<gene>
    <name evidence="4" type="ORF">DXX92_03885</name>
</gene>
<feature type="modified residue" description="4-aspartylphosphate" evidence="2">
    <location>
        <position position="54"/>
    </location>
</feature>
<dbReference type="EMBL" id="QUOV01000001">
    <property type="protein sequence ID" value="REL34564.1"/>
    <property type="molecule type" value="Genomic_DNA"/>
</dbReference>
<protein>
    <submittedName>
        <fullName evidence="4">Response regulator</fullName>
    </submittedName>
</protein>
<dbReference type="RefSeq" id="WP_115999241.1">
    <property type="nucleotide sequence ID" value="NZ_QUOV01000001.1"/>
</dbReference>
<evidence type="ECO:0000256" key="1">
    <source>
        <dbReference type="ARBA" id="ARBA00022553"/>
    </source>
</evidence>
<accession>A0A3E0UCW6</accession>
<dbReference type="OrthoDB" id="281471at2"/>
<dbReference type="AlphaFoldDB" id="A0A3E0UCW6"/>
<keyword evidence="1 2" id="KW-0597">Phosphoprotein</keyword>
<evidence type="ECO:0000313" key="4">
    <source>
        <dbReference type="EMBL" id="REL34564.1"/>
    </source>
</evidence>
<dbReference type="PANTHER" id="PTHR44591:SF24">
    <property type="entry name" value="PROTEIN-GLUTAMATE METHYLESTERASE_PROTEIN-GLUTAMINE GLUTAMINASE 1"/>
    <property type="match status" value="1"/>
</dbReference>
<dbReference type="CDD" id="cd17593">
    <property type="entry name" value="REC_CheC-like"/>
    <property type="match status" value="1"/>
</dbReference>
<dbReference type="Pfam" id="PF00072">
    <property type="entry name" value="Response_reg"/>
    <property type="match status" value="1"/>
</dbReference>
<reference evidence="4 5" key="1">
    <citation type="submission" date="2018-08" db="EMBL/GenBank/DDBJ databases">
        <title>Thalassotalea euphylliae genome.</title>
        <authorList>
            <person name="Summers S."/>
            <person name="Rice S.A."/>
            <person name="Freckelton M.L."/>
            <person name="Nedved B.T."/>
            <person name="Hadfield M.G."/>
        </authorList>
    </citation>
    <scope>NUCLEOTIDE SEQUENCE [LARGE SCALE GENOMIC DNA]</scope>
    <source>
        <strain evidence="4 5">H2</strain>
    </source>
</reference>
<dbReference type="SMART" id="SM00448">
    <property type="entry name" value="REC"/>
    <property type="match status" value="1"/>
</dbReference>
<dbReference type="Proteomes" id="UP000256999">
    <property type="component" value="Unassembled WGS sequence"/>
</dbReference>
<dbReference type="InterPro" id="IPR011006">
    <property type="entry name" value="CheY-like_superfamily"/>
</dbReference>
<evidence type="ECO:0000256" key="2">
    <source>
        <dbReference type="PROSITE-ProRule" id="PRU00169"/>
    </source>
</evidence>
<name>A0A3E0UCW6_9GAMM</name>
<dbReference type="InterPro" id="IPR001789">
    <property type="entry name" value="Sig_transdc_resp-reg_receiver"/>
</dbReference>